<dbReference type="InterPro" id="IPR008625">
    <property type="entry name" value="GAGE_fam"/>
</dbReference>
<feature type="region of interest" description="Disordered" evidence="2">
    <location>
        <begin position="1"/>
        <end position="105"/>
    </location>
</feature>
<dbReference type="EMBL" id="JACASF010000002">
    <property type="protein sequence ID" value="KAF6492705.1"/>
    <property type="molecule type" value="Genomic_DNA"/>
</dbReference>
<dbReference type="SMART" id="SM01379">
    <property type="entry name" value="GAGE"/>
    <property type="match status" value="1"/>
</dbReference>
<evidence type="ECO:0000259" key="3">
    <source>
        <dbReference type="SMART" id="SM01379"/>
    </source>
</evidence>
<gene>
    <name evidence="4" type="ORF">HJG59_013781</name>
</gene>
<accession>A0A7J8J8N2</accession>
<dbReference type="PANTHER" id="PTHR14047">
    <property type="entry name" value="P ANTIGEN FAMILY MEMBER 5-RELATED"/>
    <property type="match status" value="1"/>
</dbReference>
<keyword evidence="5" id="KW-1185">Reference proteome</keyword>
<dbReference type="Pfam" id="PF05831">
    <property type="entry name" value="GAGE"/>
    <property type="match status" value="1"/>
</dbReference>
<dbReference type="PANTHER" id="PTHR14047:SF11">
    <property type="entry name" value="P ANTIGEN FAMILY MEMBER 4"/>
    <property type="match status" value="1"/>
</dbReference>
<dbReference type="AlphaFoldDB" id="A0A7J8J8N2"/>
<comment type="caution">
    <text evidence="4">The sequence shown here is derived from an EMBL/GenBank/DDBJ whole genome shotgun (WGS) entry which is preliminary data.</text>
</comment>
<feature type="compositionally biased region" description="Basic and acidic residues" evidence="2">
    <location>
        <begin position="77"/>
        <end position="88"/>
    </location>
</feature>
<feature type="compositionally biased region" description="Basic and acidic residues" evidence="2">
    <location>
        <begin position="10"/>
        <end position="22"/>
    </location>
</feature>
<proteinExistence type="inferred from homology"/>
<reference evidence="4 5" key="1">
    <citation type="journal article" date="2020" name="Nature">
        <title>Six reference-quality genomes reveal evolution of bat adaptations.</title>
        <authorList>
            <person name="Jebb D."/>
            <person name="Huang Z."/>
            <person name="Pippel M."/>
            <person name="Hughes G.M."/>
            <person name="Lavrichenko K."/>
            <person name="Devanna P."/>
            <person name="Winkler S."/>
            <person name="Jermiin L.S."/>
            <person name="Skirmuntt E.C."/>
            <person name="Katzourakis A."/>
            <person name="Burkitt-Gray L."/>
            <person name="Ray D.A."/>
            <person name="Sullivan K.A.M."/>
            <person name="Roscito J.G."/>
            <person name="Kirilenko B.M."/>
            <person name="Davalos L.M."/>
            <person name="Corthals A.P."/>
            <person name="Power M.L."/>
            <person name="Jones G."/>
            <person name="Ransome R.D."/>
            <person name="Dechmann D.K.N."/>
            <person name="Locatelli A.G."/>
            <person name="Puechmaille S.J."/>
            <person name="Fedrigo O."/>
            <person name="Jarvis E.D."/>
            <person name="Hiller M."/>
            <person name="Vernes S.C."/>
            <person name="Myers E.W."/>
            <person name="Teeling E.C."/>
        </authorList>
    </citation>
    <scope>NUCLEOTIDE SEQUENCE [LARGE SCALE GENOMIC DNA]</scope>
    <source>
        <strain evidence="4">MMolMol1</strain>
        <tissue evidence="4">Muscle</tissue>
    </source>
</reference>
<evidence type="ECO:0000313" key="5">
    <source>
        <dbReference type="Proteomes" id="UP000550707"/>
    </source>
</evidence>
<comment type="similarity">
    <text evidence="1">Belongs to the GAGE family.</text>
</comment>
<evidence type="ECO:0000313" key="4">
    <source>
        <dbReference type="EMBL" id="KAF6492705.1"/>
    </source>
</evidence>
<sequence length="105" mass="11480">MNPVRSGSRGRPDGQESFDRVEPVFAQRPRNKKSHQEELPTENLYFQPRQEGQEGAPAVKEPELECKMQKMGLGKPGGERADGSDVKGKSPTPPLPAKTPKGDGL</sequence>
<evidence type="ECO:0000256" key="1">
    <source>
        <dbReference type="ARBA" id="ARBA00007043"/>
    </source>
</evidence>
<dbReference type="InterPro" id="IPR031320">
    <property type="entry name" value="GAGE"/>
</dbReference>
<protein>
    <submittedName>
        <fullName evidence="4">PAGE family member 4</fullName>
    </submittedName>
</protein>
<dbReference type="InParanoid" id="A0A7J8J8N2"/>
<feature type="domain" description="GAGE" evidence="3">
    <location>
        <begin position="4"/>
        <end position="105"/>
    </location>
</feature>
<organism evidence="4 5">
    <name type="scientific">Molossus molossus</name>
    <name type="common">Pallas' mastiff bat</name>
    <name type="synonym">Vespertilio molossus</name>
    <dbReference type="NCBI Taxonomy" id="27622"/>
    <lineage>
        <taxon>Eukaryota</taxon>
        <taxon>Metazoa</taxon>
        <taxon>Chordata</taxon>
        <taxon>Craniata</taxon>
        <taxon>Vertebrata</taxon>
        <taxon>Euteleostomi</taxon>
        <taxon>Mammalia</taxon>
        <taxon>Eutheria</taxon>
        <taxon>Laurasiatheria</taxon>
        <taxon>Chiroptera</taxon>
        <taxon>Yangochiroptera</taxon>
        <taxon>Molossidae</taxon>
        <taxon>Molossus</taxon>
    </lineage>
</organism>
<evidence type="ECO:0000256" key="2">
    <source>
        <dbReference type="SAM" id="MobiDB-lite"/>
    </source>
</evidence>
<dbReference type="Proteomes" id="UP000550707">
    <property type="component" value="Unassembled WGS sequence"/>
</dbReference>
<name>A0A7J8J8N2_MOLMO</name>